<proteinExistence type="predicted"/>
<keyword evidence="2" id="KW-0472">Membrane</keyword>
<feature type="signal peptide" evidence="3">
    <location>
        <begin position="1"/>
        <end position="20"/>
    </location>
</feature>
<evidence type="ECO:0000256" key="1">
    <source>
        <dbReference type="SAM" id="MobiDB-lite"/>
    </source>
</evidence>
<organism evidence="4 5">
    <name type="scientific">Serendipita vermifera MAFF 305830</name>
    <dbReference type="NCBI Taxonomy" id="933852"/>
    <lineage>
        <taxon>Eukaryota</taxon>
        <taxon>Fungi</taxon>
        <taxon>Dikarya</taxon>
        <taxon>Basidiomycota</taxon>
        <taxon>Agaricomycotina</taxon>
        <taxon>Agaricomycetes</taxon>
        <taxon>Sebacinales</taxon>
        <taxon>Serendipitaceae</taxon>
        <taxon>Serendipita</taxon>
    </lineage>
</organism>
<evidence type="ECO:0000256" key="3">
    <source>
        <dbReference type="SAM" id="SignalP"/>
    </source>
</evidence>
<sequence length="150" mass="15514">MSNPLLFVTTILLSIGNVAATGLSKLCSSDHNGTTLCSQAGPNVTFIVGTCVPIAVLGCIIAWGIWHRVRKRARARAAAAVTPPTAVAEASSPLQPNPEVTHDAPPAEISETQQSMIGPAMREMPTPQPYAGPSNPLASNYAPPTAPPPV</sequence>
<keyword evidence="5" id="KW-1185">Reference proteome</keyword>
<keyword evidence="2" id="KW-0812">Transmembrane</keyword>
<feature type="region of interest" description="Disordered" evidence="1">
    <location>
        <begin position="79"/>
        <end position="150"/>
    </location>
</feature>
<feature type="transmembrane region" description="Helical" evidence="2">
    <location>
        <begin position="44"/>
        <end position="66"/>
    </location>
</feature>
<accession>A0A0C3BA85</accession>
<keyword evidence="2" id="KW-1133">Transmembrane helix</keyword>
<evidence type="ECO:0000313" key="4">
    <source>
        <dbReference type="EMBL" id="KIM33725.1"/>
    </source>
</evidence>
<dbReference type="HOGENOM" id="CLU_1741693_0_0_1"/>
<gene>
    <name evidence="4" type="ORF">M408DRAFT_18754</name>
</gene>
<dbReference type="EMBL" id="KN824277">
    <property type="protein sequence ID" value="KIM33725.1"/>
    <property type="molecule type" value="Genomic_DNA"/>
</dbReference>
<dbReference type="Proteomes" id="UP000054097">
    <property type="component" value="Unassembled WGS sequence"/>
</dbReference>
<reference evidence="4 5" key="1">
    <citation type="submission" date="2014-04" db="EMBL/GenBank/DDBJ databases">
        <authorList>
            <consortium name="DOE Joint Genome Institute"/>
            <person name="Kuo A."/>
            <person name="Zuccaro A."/>
            <person name="Kohler A."/>
            <person name="Nagy L.G."/>
            <person name="Floudas D."/>
            <person name="Copeland A."/>
            <person name="Barry K.W."/>
            <person name="Cichocki N."/>
            <person name="Veneault-Fourrey C."/>
            <person name="LaButti K."/>
            <person name="Lindquist E.A."/>
            <person name="Lipzen A."/>
            <person name="Lundell T."/>
            <person name="Morin E."/>
            <person name="Murat C."/>
            <person name="Sun H."/>
            <person name="Tunlid A."/>
            <person name="Henrissat B."/>
            <person name="Grigoriev I.V."/>
            <person name="Hibbett D.S."/>
            <person name="Martin F."/>
            <person name="Nordberg H.P."/>
            <person name="Cantor M.N."/>
            <person name="Hua S.X."/>
        </authorList>
    </citation>
    <scope>NUCLEOTIDE SEQUENCE [LARGE SCALE GENOMIC DNA]</scope>
    <source>
        <strain evidence="4 5">MAFF 305830</strain>
    </source>
</reference>
<reference evidence="5" key="2">
    <citation type="submission" date="2015-01" db="EMBL/GenBank/DDBJ databases">
        <title>Evolutionary Origins and Diversification of the Mycorrhizal Mutualists.</title>
        <authorList>
            <consortium name="DOE Joint Genome Institute"/>
            <consortium name="Mycorrhizal Genomics Consortium"/>
            <person name="Kohler A."/>
            <person name="Kuo A."/>
            <person name="Nagy L.G."/>
            <person name="Floudas D."/>
            <person name="Copeland A."/>
            <person name="Barry K.W."/>
            <person name="Cichocki N."/>
            <person name="Veneault-Fourrey C."/>
            <person name="LaButti K."/>
            <person name="Lindquist E.A."/>
            <person name="Lipzen A."/>
            <person name="Lundell T."/>
            <person name="Morin E."/>
            <person name="Murat C."/>
            <person name="Riley R."/>
            <person name="Ohm R."/>
            <person name="Sun H."/>
            <person name="Tunlid A."/>
            <person name="Henrissat B."/>
            <person name="Grigoriev I.V."/>
            <person name="Hibbett D.S."/>
            <person name="Martin F."/>
        </authorList>
    </citation>
    <scope>NUCLEOTIDE SEQUENCE [LARGE SCALE GENOMIC DNA]</scope>
    <source>
        <strain evidence="5">MAFF 305830</strain>
    </source>
</reference>
<evidence type="ECO:0000313" key="5">
    <source>
        <dbReference type="Proteomes" id="UP000054097"/>
    </source>
</evidence>
<protein>
    <submittedName>
        <fullName evidence="4">Uncharacterized protein</fullName>
    </submittedName>
</protein>
<feature type="chain" id="PRO_5002172557" evidence="3">
    <location>
        <begin position="21"/>
        <end position="150"/>
    </location>
</feature>
<name>A0A0C3BA85_SERVB</name>
<keyword evidence="3" id="KW-0732">Signal</keyword>
<dbReference type="AlphaFoldDB" id="A0A0C3BA85"/>
<evidence type="ECO:0000256" key="2">
    <source>
        <dbReference type="SAM" id="Phobius"/>
    </source>
</evidence>
<feature type="compositionally biased region" description="Low complexity" evidence="1">
    <location>
        <begin position="79"/>
        <end position="90"/>
    </location>
</feature>